<dbReference type="RefSeq" id="WP_107671918.1">
    <property type="nucleotide sequence ID" value="NZ_PZKE01000002.1"/>
</dbReference>
<sequence>MTRLIQPIHRGETVIAEVAVRKPDTGAMRGLKLTDVLQMDVNSMVRLLPRVTEPALMPSEVEALELPDLLALSSEVVGFFMTAEQIRQERATLQ</sequence>
<proteinExistence type="predicted"/>
<gene>
    <name evidence="1" type="ORF">C5F44_02405</name>
</gene>
<protein>
    <submittedName>
        <fullName evidence="1">Phage tail assembly protein</fullName>
    </submittedName>
</protein>
<dbReference type="Pfam" id="PF10109">
    <property type="entry name" value="Phage_TAC_7"/>
    <property type="match status" value="1"/>
</dbReference>
<dbReference type="InterPro" id="IPR019289">
    <property type="entry name" value="Phage_tail_E/E"/>
</dbReference>
<keyword evidence="2" id="KW-1185">Reference proteome</keyword>
<dbReference type="EMBL" id="PZKE01000002">
    <property type="protein sequence ID" value="PTE15910.1"/>
    <property type="molecule type" value="Genomic_DNA"/>
</dbReference>
<comment type="caution">
    <text evidence="1">The sequence shown here is derived from an EMBL/GenBank/DDBJ whole genome shotgun (WGS) entry which is preliminary data.</text>
</comment>
<dbReference type="AlphaFoldDB" id="A0A2T4JDC0"/>
<accession>A0A2T4JDC0</accession>
<evidence type="ECO:0000313" key="2">
    <source>
        <dbReference type="Proteomes" id="UP000241362"/>
    </source>
</evidence>
<dbReference type="Proteomes" id="UP000241362">
    <property type="component" value="Unassembled WGS sequence"/>
</dbReference>
<reference evidence="1 2" key="1">
    <citation type="submission" date="2018-03" db="EMBL/GenBank/DDBJ databases">
        <title>Rhodobacter blasticus.</title>
        <authorList>
            <person name="Meyer T.E."/>
            <person name="Miller S."/>
            <person name="Lodha T."/>
            <person name="Gandham S."/>
            <person name="Chintalapati S."/>
            <person name="Chintalapati V.R."/>
        </authorList>
    </citation>
    <scope>NUCLEOTIDE SEQUENCE [LARGE SCALE GENOMIC DNA]</scope>
    <source>
        <strain evidence="1 2">DSM 2131</strain>
    </source>
</reference>
<organism evidence="1 2">
    <name type="scientific">Fuscovulum blasticum DSM 2131</name>
    <dbReference type="NCBI Taxonomy" id="1188250"/>
    <lineage>
        <taxon>Bacteria</taxon>
        <taxon>Pseudomonadati</taxon>
        <taxon>Pseudomonadota</taxon>
        <taxon>Alphaproteobacteria</taxon>
        <taxon>Rhodobacterales</taxon>
        <taxon>Paracoccaceae</taxon>
        <taxon>Pseudogemmobacter</taxon>
    </lineage>
</organism>
<evidence type="ECO:0000313" key="1">
    <source>
        <dbReference type="EMBL" id="PTE15910.1"/>
    </source>
</evidence>
<name>A0A2T4JDC0_FUSBL</name>